<dbReference type="InterPro" id="IPR000515">
    <property type="entry name" value="MetI-like"/>
</dbReference>
<evidence type="ECO:0000256" key="5">
    <source>
        <dbReference type="ARBA" id="ARBA00022856"/>
    </source>
</evidence>
<dbReference type="GO" id="GO:0005886">
    <property type="term" value="C:plasma membrane"/>
    <property type="evidence" value="ECO:0007669"/>
    <property type="project" value="UniProtKB-SubCell"/>
</dbReference>
<dbReference type="PROSITE" id="PS50928">
    <property type="entry name" value="ABC_TM1"/>
    <property type="match status" value="1"/>
</dbReference>
<dbReference type="PANTHER" id="PTHR43386:SF1">
    <property type="entry name" value="D,D-DIPEPTIDE TRANSPORT SYSTEM PERMEASE PROTEIN DDPC-RELATED"/>
    <property type="match status" value="1"/>
</dbReference>
<dbReference type="AlphaFoldDB" id="A0A1I6VH90"/>
<evidence type="ECO:0000256" key="2">
    <source>
        <dbReference type="ARBA" id="ARBA00022448"/>
    </source>
</evidence>
<keyword evidence="7 9" id="KW-1133">Transmembrane helix</keyword>
<evidence type="ECO:0000259" key="10">
    <source>
        <dbReference type="PROSITE" id="PS50928"/>
    </source>
</evidence>
<evidence type="ECO:0000256" key="9">
    <source>
        <dbReference type="RuleBase" id="RU363032"/>
    </source>
</evidence>
<evidence type="ECO:0000256" key="7">
    <source>
        <dbReference type="ARBA" id="ARBA00022989"/>
    </source>
</evidence>
<sequence>MSAFLRRFLRNRGAVAGFGILMLVVVVAIFAPLLYPTSPWMMVGRPLLVPFSDGQFPFGTDMLGRDIGAGLAYGARVSILISLTSTVVAVVIGVGIGAVAGYYGGVVDDFLMRVTEIFQTVPQLAMAVVLVAIFTPNIYSIVIAISIVSWPPVARLVRGEFLSLREREFIQAATVIGLKPLRIIFGQILPNAMSPIIVTASLMVATAILTESALSFLGLGDRNMMSWGFMIGAARTMLREAPLMSILPGCAILLTVLSINLIGEGLNDALNPQLRKKGGH</sequence>
<dbReference type="Pfam" id="PF00528">
    <property type="entry name" value="BPD_transp_1"/>
    <property type="match status" value="1"/>
</dbReference>
<evidence type="ECO:0000256" key="6">
    <source>
        <dbReference type="ARBA" id="ARBA00022927"/>
    </source>
</evidence>
<comment type="similarity">
    <text evidence="9">Belongs to the binding-protein-dependent transport system permease family.</text>
</comment>
<evidence type="ECO:0000256" key="1">
    <source>
        <dbReference type="ARBA" id="ARBA00004651"/>
    </source>
</evidence>
<name>A0A1I6VH90_9RHOB</name>
<organism evidence="11 12">
    <name type="scientific">Alloyangia pacifica</name>
    <dbReference type="NCBI Taxonomy" id="311180"/>
    <lineage>
        <taxon>Bacteria</taxon>
        <taxon>Pseudomonadati</taxon>
        <taxon>Pseudomonadota</taxon>
        <taxon>Alphaproteobacteria</taxon>
        <taxon>Rhodobacterales</taxon>
        <taxon>Roseobacteraceae</taxon>
        <taxon>Alloyangia</taxon>
    </lineage>
</organism>
<evidence type="ECO:0000256" key="3">
    <source>
        <dbReference type="ARBA" id="ARBA00022475"/>
    </source>
</evidence>
<dbReference type="RefSeq" id="WP_092428157.1">
    <property type="nucleotide sequence ID" value="NZ_FNCL01000011.1"/>
</dbReference>
<keyword evidence="6" id="KW-0653">Protein transport</keyword>
<dbReference type="Gene3D" id="1.10.3720.10">
    <property type="entry name" value="MetI-like"/>
    <property type="match status" value="1"/>
</dbReference>
<feature type="transmembrane region" description="Helical" evidence="9">
    <location>
        <begin position="14"/>
        <end position="35"/>
    </location>
</feature>
<dbReference type="CDD" id="cd06261">
    <property type="entry name" value="TM_PBP2"/>
    <property type="match status" value="1"/>
</dbReference>
<keyword evidence="5" id="KW-0571">Peptide transport</keyword>
<keyword evidence="12" id="KW-1185">Reference proteome</keyword>
<dbReference type="Pfam" id="PF12911">
    <property type="entry name" value="OppC_N"/>
    <property type="match status" value="1"/>
</dbReference>
<keyword evidence="3" id="KW-1003">Cell membrane</keyword>
<gene>
    <name evidence="11" type="ORF">SAMN04488050_11179</name>
</gene>
<dbReference type="SUPFAM" id="SSF161098">
    <property type="entry name" value="MetI-like"/>
    <property type="match status" value="1"/>
</dbReference>
<accession>A0A1I6VH90</accession>
<dbReference type="InterPro" id="IPR025966">
    <property type="entry name" value="OppC_N"/>
</dbReference>
<evidence type="ECO:0000313" key="11">
    <source>
        <dbReference type="EMBL" id="SFT13045.1"/>
    </source>
</evidence>
<feature type="transmembrane region" description="Helical" evidence="9">
    <location>
        <begin position="196"/>
        <end position="220"/>
    </location>
</feature>
<keyword evidence="8 9" id="KW-0472">Membrane</keyword>
<keyword evidence="2 9" id="KW-0813">Transport</keyword>
<reference evidence="12" key="1">
    <citation type="submission" date="2016-10" db="EMBL/GenBank/DDBJ databases">
        <authorList>
            <person name="Varghese N."/>
            <person name="Submissions S."/>
        </authorList>
    </citation>
    <scope>NUCLEOTIDE SEQUENCE [LARGE SCALE GENOMIC DNA]</scope>
    <source>
        <strain evidence="12">DSM 26894</strain>
    </source>
</reference>
<feature type="transmembrane region" description="Helical" evidence="9">
    <location>
        <begin position="79"/>
        <end position="104"/>
    </location>
</feature>
<evidence type="ECO:0000313" key="12">
    <source>
        <dbReference type="Proteomes" id="UP000199392"/>
    </source>
</evidence>
<dbReference type="InterPro" id="IPR035906">
    <property type="entry name" value="MetI-like_sf"/>
</dbReference>
<evidence type="ECO:0000256" key="8">
    <source>
        <dbReference type="ARBA" id="ARBA00023136"/>
    </source>
</evidence>
<dbReference type="GO" id="GO:0055085">
    <property type="term" value="P:transmembrane transport"/>
    <property type="evidence" value="ECO:0007669"/>
    <property type="project" value="InterPro"/>
</dbReference>
<dbReference type="PANTHER" id="PTHR43386">
    <property type="entry name" value="OLIGOPEPTIDE TRANSPORT SYSTEM PERMEASE PROTEIN APPC"/>
    <property type="match status" value="1"/>
</dbReference>
<comment type="subcellular location">
    <subcellularLocation>
        <location evidence="1 9">Cell membrane</location>
        <topology evidence="1 9">Multi-pass membrane protein</topology>
    </subcellularLocation>
</comment>
<dbReference type="STRING" id="311180.SAMN04488050_11179"/>
<dbReference type="InterPro" id="IPR050366">
    <property type="entry name" value="BP-dependent_transpt_permease"/>
</dbReference>
<dbReference type="GO" id="GO:0015833">
    <property type="term" value="P:peptide transport"/>
    <property type="evidence" value="ECO:0007669"/>
    <property type="project" value="UniProtKB-KW"/>
</dbReference>
<protein>
    <submittedName>
        <fullName evidence="11">Peptide/nickel transport system permease protein</fullName>
    </submittedName>
</protein>
<evidence type="ECO:0000256" key="4">
    <source>
        <dbReference type="ARBA" id="ARBA00022692"/>
    </source>
</evidence>
<dbReference type="OrthoDB" id="9766870at2"/>
<dbReference type="Proteomes" id="UP000199392">
    <property type="component" value="Unassembled WGS sequence"/>
</dbReference>
<feature type="domain" description="ABC transmembrane type-1" evidence="10">
    <location>
        <begin position="75"/>
        <end position="263"/>
    </location>
</feature>
<proteinExistence type="inferred from homology"/>
<dbReference type="GO" id="GO:0015031">
    <property type="term" value="P:protein transport"/>
    <property type="evidence" value="ECO:0007669"/>
    <property type="project" value="UniProtKB-KW"/>
</dbReference>
<feature type="transmembrane region" description="Helical" evidence="9">
    <location>
        <begin position="124"/>
        <end position="148"/>
    </location>
</feature>
<feature type="transmembrane region" description="Helical" evidence="9">
    <location>
        <begin position="241"/>
        <end position="262"/>
    </location>
</feature>
<dbReference type="EMBL" id="FOZW01000011">
    <property type="protein sequence ID" value="SFT13045.1"/>
    <property type="molecule type" value="Genomic_DNA"/>
</dbReference>
<keyword evidence="4 9" id="KW-0812">Transmembrane</keyword>